<evidence type="ECO:0000259" key="3">
    <source>
        <dbReference type="PROSITE" id="PS51186"/>
    </source>
</evidence>
<evidence type="ECO:0000313" key="4">
    <source>
        <dbReference type="EMBL" id="PXF43138.1"/>
    </source>
</evidence>
<dbReference type="InterPro" id="IPR050680">
    <property type="entry name" value="YpeA/RimI_acetyltransf"/>
</dbReference>
<dbReference type="EMBL" id="NBIV01000135">
    <property type="protein sequence ID" value="PXF43138.1"/>
    <property type="molecule type" value="Genomic_DNA"/>
</dbReference>
<keyword evidence="1" id="KW-0808">Transferase</keyword>
<dbReference type="AlphaFoldDB" id="A0A2V3IM43"/>
<dbReference type="STRING" id="448386.A0A2V3IM43"/>
<dbReference type="PANTHER" id="PTHR43420">
    <property type="entry name" value="ACETYLTRANSFERASE"/>
    <property type="match status" value="1"/>
</dbReference>
<evidence type="ECO:0000256" key="2">
    <source>
        <dbReference type="ARBA" id="ARBA00023315"/>
    </source>
</evidence>
<dbReference type="SUPFAM" id="SSF55729">
    <property type="entry name" value="Acyl-CoA N-acyltransferases (Nat)"/>
    <property type="match status" value="1"/>
</dbReference>
<reference evidence="4 5" key="1">
    <citation type="journal article" date="2018" name="Mol. Biol. Evol.">
        <title>Analysis of the draft genome of the red seaweed Gracilariopsis chorda provides insights into genome size evolution in Rhodophyta.</title>
        <authorList>
            <person name="Lee J."/>
            <person name="Yang E.C."/>
            <person name="Graf L."/>
            <person name="Yang J.H."/>
            <person name="Qiu H."/>
            <person name="Zel Zion U."/>
            <person name="Chan C.X."/>
            <person name="Stephens T.G."/>
            <person name="Weber A.P.M."/>
            <person name="Boo G.H."/>
            <person name="Boo S.M."/>
            <person name="Kim K.M."/>
            <person name="Shin Y."/>
            <person name="Jung M."/>
            <person name="Lee S.J."/>
            <person name="Yim H.S."/>
            <person name="Lee J.H."/>
            <person name="Bhattacharya D."/>
            <person name="Yoon H.S."/>
        </authorList>
    </citation>
    <scope>NUCLEOTIDE SEQUENCE [LARGE SCALE GENOMIC DNA]</scope>
    <source>
        <strain evidence="4 5">SKKU-2015</strain>
        <tissue evidence="4">Whole body</tissue>
    </source>
</reference>
<evidence type="ECO:0000313" key="5">
    <source>
        <dbReference type="Proteomes" id="UP000247409"/>
    </source>
</evidence>
<feature type="domain" description="N-acetyltransferase" evidence="3">
    <location>
        <begin position="113"/>
        <end position="282"/>
    </location>
</feature>
<organism evidence="4 5">
    <name type="scientific">Gracilariopsis chorda</name>
    <dbReference type="NCBI Taxonomy" id="448386"/>
    <lineage>
        <taxon>Eukaryota</taxon>
        <taxon>Rhodophyta</taxon>
        <taxon>Florideophyceae</taxon>
        <taxon>Rhodymeniophycidae</taxon>
        <taxon>Gracilariales</taxon>
        <taxon>Gracilariaceae</taxon>
        <taxon>Gracilariopsis</taxon>
    </lineage>
</organism>
<sequence length="339" mass="38051">MSYSESAYLKTGPRAMRTQGLRADLRVLVSVPQTCAFFSTPIVFPIPSLTTRAGHGTVRRSHSKGGLPVTCSNIPIGVVVRRARRSDIANAVGVLSRAFAREEGFARKTASSPIGRMLGARRSLRLIEFFSRIEFAKQLRSRIKESGDELTAHALLVAVEPQNDKIVGCVEMGAVDAKSVMQKGVEDQIRAWSRGGVRCEGDVYMGNLAVAGGWRRRGVGGKLVSAVMDEARDLWDARIVWAHVADENNRAKRLYKRLGFGCAAQEPTWYPEIGRERRLFLYRSTEGNAVTNEDWRNARVLEMRKMNVLEYLRYCVYDLGLAKKRNEARMRDNDLDRRA</sequence>
<gene>
    <name evidence="4" type="ORF">BWQ96_07082</name>
</gene>
<comment type="caution">
    <text evidence="4">The sequence shown here is derived from an EMBL/GenBank/DDBJ whole genome shotgun (WGS) entry which is preliminary data.</text>
</comment>
<evidence type="ECO:0000256" key="1">
    <source>
        <dbReference type="ARBA" id="ARBA00022679"/>
    </source>
</evidence>
<dbReference type="InterPro" id="IPR000182">
    <property type="entry name" value="GNAT_dom"/>
</dbReference>
<protein>
    <recommendedName>
        <fullName evidence="3">N-acetyltransferase domain-containing protein</fullName>
    </recommendedName>
</protein>
<proteinExistence type="predicted"/>
<dbReference type="InterPro" id="IPR016181">
    <property type="entry name" value="Acyl_CoA_acyltransferase"/>
</dbReference>
<name>A0A2V3IM43_9FLOR</name>
<accession>A0A2V3IM43</accession>
<dbReference type="OrthoDB" id="41532at2759"/>
<dbReference type="PROSITE" id="PS51186">
    <property type="entry name" value="GNAT"/>
    <property type="match status" value="1"/>
</dbReference>
<dbReference type="Proteomes" id="UP000247409">
    <property type="component" value="Unassembled WGS sequence"/>
</dbReference>
<dbReference type="Pfam" id="PF00583">
    <property type="entry name" value="Acetyltransf_1"/>
    <property type="match status" value="1"/>
</dbReference>
<dbReference type="GO" id="GO:0016747">
    <property type="term" value="F:acyltransferase activity, transferring groups other than amino-acyl groups"/>
    <property type="evidence" value="ECO:0007669"/>
    <property type="project" value="InterPro"/>
</dbReference>
<keyword evidence="5" id="KW-1185">Reference proteome</keyword>
<keyword evidence="2" id="KW-0012">Acyltransferase</keyword>
<dbReference type="Gene3D" id="3.40.630.30">
    <property type="match status" value="1"/>
</dbReference>